<feature type="chain" id="PRO_5043886971" evidence="5">
    <location>
        <begin position="30"/>
        <end position="217"/>
    </location>
</feature>
<dbReference type="Pfam" id="PF00419">
    <property type="entry name" value="Fimbrial"/>
    <property type="match status" value="1"/>
</dbReference>
<dbReference type="InterPro" id="IPR008966">
    <property type="entry name" value="Adhesion_dom_sf"/>
</dbReference>
<evidence type="ECO:0000256" key="5">
    <source>
        <dbReference type="SAM" id="SignalP"/>
    </source>
</evidence>
<comment type="subcellular location">
    <subcellularLocation>
        <location evidence="1">Fimbrium</location>
    </subcellularLocation>
</comment>
<dbReference type="KEGG" id="hil:HICON_14110"/>
<evidence type="ECO:0000313" key="7">
    <source>
        <dbReference type="EMBL" id="CBY86873.1"/>
    </source>
</evidence>
<dbReference type="EMBL" id="FQ670204">
    <property type="protein sequence ID" value="CBY86873.1"/>
    <property type="molecule type" value="Genomic_DNA"/>
</dbReference>
<protein>
    <submittedName>
        <fullName evidence="7">Fimbrial protein</fullName>
    </submittedName>
</protein>
<evidence type="ECO:0000256" key="4">
    <source>
        <dbReference type="ARBA" id="ARBA00023263"/>
    </source>
</evidence>
<keyword evidence="4" id="KW-0281">Fimbrium</keyword>
<evidence type="ECO:0000256" key="2">
    <source>
        <dbReference type="ARBA" id="ARBA00006671"/>
    </source>
</evidence>
<gene>
    <name evidence="7" type="primary">aef3E</name>
    <name evidence="7" type="ORF">HICON_14110</name>
</gene>
<feature type="domain" description="Fimbrial-type adhesion" evidence="6">
    <location>
        <begin position="36"/>
        <end position="216"/>
    </location>
</feature>
<comment type="similarity">
    <text evidence="2">Belongs to the fimbrial protein family.</text>
</comment>
<dbReference type="InterPro" id="IPR000259">
    <property type="entry name" value="Adhesion_dom_fimbrial"/>
</dbReference>
<evidence type="ECO:0000313" key="8">
    <source>
        <dbReference type="Proteomes" id="UP000006797"/>
    </source>
</evidence>
<dbReference type="InterPro" id="IPR036937">
    <property type="entry name" value="Adhesion_dom_fimbrial_sf"/>
</dbReference>
<dbReference type="Gene3D" id="2.60.40.1090">
    <property type="entry name" value="Fimbrial-type adhesion domain"/>
    <property type="match status" value="1"/>
</dbReference>
<keyword evidence="3 5" id="KW-0732">Signal</keyword>
<dbReference type="SUPFAM" id="SSF49401">
    <property type="entry name" value="Bacterial adhesins"/>
    <property type="match status" value="1"/>
</dbReference>
<feature type="signal peptide" evidence="5">
    <location>
        <begin position="1"/>
        <end position="29"/>
    </location>
</feature>
<organism evidence="7 8">
    <name type="scientific">Haemophilus influenzae F3047</name>
    <dbReference type="NCBI Taxonomy" id="935897"/>
    <lineage>
        <taxon>Bacteria</taxon>
        <taxon>Pseudomonadati</taxon>
        <taxon>Pseudomonadota</taxon>
        <taxon>Gammaproteobacteria</taxon>
        <taxon>Pasteurellales</taxon>
        <taxon>Pasteurellaceae</taxon>
        <taxon>Haemophilus</taxon>
    </lineage>
</organism>
<sequence>MNKQGVKMKKTSLWAGVLFLLFALPQGYAANQGKVTFSGKVLAARLCNITTETAGKTIDLGRVRSHQFTGEGTTVGGTDFTLSVRNCGEMPNMNNTHRLKYYFVSPYIFARVVNGNFANIQYYLKNTVQDSVNRDSVGIQIFAKEGSEAGKVINITQQTLPTDTTAGSGYSGTQLGAKAKGDTFDITLTAKFYAVTAGSSDKAGKVASEMTFEVFYE</sequence>
<dbReference type="GO" id="GO:0043709">
    <property type="term" value="P:cell adhesion involved in single-species biofilm formation"/>
    <property type="evidence" value="ECO:0007669"/>
    <property type="project" value="TreeGrafter"/>
</dbReference>
<dbReference type="PANTHER" id="PTHR33420:SF3">
    <property type="entry name" value="FIMBRIAL SUBUNIT ELFA"/>
    <property type="match status" value="1"/>
</dbReference>
<name>A0AAV2U482_HAEIF</name>
<dbReference type="GO" id="GO:0009289">
    <property type="term" value="C:pilus"/>
    <property type="evidence" value="ECO:0007669"/>
    <property type="project" value="UniProtKB-SubCell"/>
</dbReference>
<proteinExistence type="inferred from homology"/>
<reference evidence="7 8" key="1">
    <citation type="journal article" date="2012" name="Emerg. Infect. Dis.">
        <title>Lineage-specific Virulence Determinants of Haemophilus influenzae Biogroup aegyptius.</title>
        <authorList>
            <person name="Strouts F.R."/>
            <person name="Power P."/>
            <person name="Croucher N.J."/>
            <person name="Corton N."/>
            <person name="van Tonder A."/>
            <person name="Quail M.A."/>
            <person name="Langford P.R."/>
            <person name="Hudson M.J."/>
            <person name="Parkhill J."/>
            <person name="Kroll J.S."/>
            <person name="Bentley S.D."/>
        </authorList>
    </citation>
    <scope>NUCLEOTIDE SEQUENCE [LARGE SCALE GENOMIC DNA]</scope>
    <source>
        <strain evidence="7 8">F3047</strain>
    </source>
</reference>
<evidence type="ECO:0000259" key="6">
    <source>
        <dbReference type="Pfam" id="PF00419"/>
    </source>
</evidence>
<dbReference type="Proteomes" id="UP000006797">
    <property type="component" value="Chromosome"/>
</dbReference>
<dbReference type="InterPro" id="IPR050263">
    <property type="entry name" value="Bact_Fimbrial_Adh_Pro"/>
</dbReference>
<evidence type="ECO:0000256" key="3">
    <source>
        <dbReference type="ARBA" id="ARBA00022729"/>
    </source>
</evidence>
<dbReference type="AlphaFoldDB" id="A0AAV2U482"/>
<accession>A0AAV2U482</accession>
<dbReference type="PANTHER" id="PTHR33420">
    <property type="entry name" value="FIMBRIAL SUBUNIT ELFA-RELATED"/>
    <property type="match status" value="1"/>
</dbReference>
<evidence type="ECO:0000256" key="1">
    <source>
        <dbReference type="ARBA" id="ARBA00004561"/>
    </source>
</evidence>